<dbReference type="Proteomes" id="UP001201873">
    <property type="component" value="Unassembled WGS sequence"/>
</dbReference>
<feature type="transmembrane region" description="Helical" evidence="2">
    <location>
        <begin position="49"/>
        <end position="67"/>
    </location>
</feature>
<evidence type="ECO:0000313" key="3">
    <source>
        <dbReference type="EMBL" id="MCK9877043.1"/>
    </source>
</evidence>
<feature type="transmembrane region" description="Helical" evidence="2">
    <location>
        <begin position="129"/>
        <end position="149"/>
    </location>
</feature>
<reference evidence="3 4" key="1">
    <citation type="submission" date="2022-04" db="EMBL/GenBank/DDBJ databases">
        <title>Genome diversity in the genus Frankia.</title>
        <authorList>
            <person name="Carlos-Shanley C."/>
            <person name="Hahn D."/>
        </authorList>
    </citation>
    <scope>NUCLEOTIDE SEQUENCE [LARGE SCALE GENOMIC DNA]</scope>
    <source>
        <strain evidence="3 4">Ag45/Mut15</strain>
    </source>
</reference>
<gene>
    <name evidence="3" type="ORF">MXD59_14890</name>
</gene>
<proteinExistence type="predicted"/>
<dbReference type="EMBL" id="JALKFT010000014">
    <property type="protein sequence ID" value="MCK9877043.1"/>
    <property type="molecule type" value="Genomic_DNA"/>
</dbReference>
<organism evidence="3 4">
    <name type="scientific">Frankia umida</name>
    <dbReference type="NCBI Taxonomy" id="573489"/>
    <lineage>
        <taxon>Bacteria</taxon>
        <taxon>Bacillati</taxon>
        <taxon>Actinomycetota</taxon>
        <taxon>Actinomycetes</taxon>
        <taxon>Frankiales</taxon>
        <taxon>Frankiaceae</taxon>
        <taxon>Frankia</taxon>
    </lineage>
</organism>
<feature type="region of interest" description="Disordered" evidence="1">
    <location>
        <begin position="171"/>
        <end position="235"/>
    </location>
</feature>
<sequence length="235" mass="23858">MSTATAMVTAGLCLAGVGVAAGGGAPGLVCLVIALLGFVSLLRTLSRLVIVYVTVVTITMVVAGRIVSANALLVPSAIPAPRDDLGAWVLVLDTMFRAAGRGRSVAACALRIMVLQAAFDTATPPIMQLATSLRALGILGLLLATLAMLTRRIRPATASASQPGVVAAHPTSRAVSPPVPAVRAGAAAVPTGGRGPSSATRRPALWPAWPTQRGATDAHPGRSGTATERDHAQKW</sequence>
<evidence type="ECO:0000313" key="4">
    <source>
        <dbReference type="Proteomes" id="UP001201873"/>
    </source>
</evidence>
<comment type="caution">
    <text evidence="3">The sequence shown here is derived from an EMBL/GenBank/DDBJ whole genome shotgun (WGS) entry which is preliminary data.</text>
</comment>
<protein>
    <submittedName>
        <fullName evidence="3">Uncharacterized protein</fullName>
    </submittedName>
</protein>
<feature type="compositionally biased region" description="Low complexity" evidence="1">
    <location>
        <begin position="171"/>
        <end position="191"/>
    </location>
</feature>
<feature type="transmembrane region" description="Helical" evidence="2">
    <location>
        <begin position="25"/>
        <end position="42"/>
    </location>
</feature>
<evidence type="ECO:0000256" key="1">
    <source>
        <dbReference type="SAM" id="MobiDB-lite"/>
    </source>
</evidence>
<dbReference type="RefSeq" id="WP_248825343.1">
    <property type="nucleotide sequence ID" value="NZ_JALKFT010000014.1"/>
</dbReference>
<keyword evidence="2" id="KW-0812">Transmembrane</keyword>
<evidence type="ECO:0000256" key="2">
    <source>
        <dbReference type="SAM" id="Phobius"/>
    </source>
</evidence>
<keyword evidence="2" id="KW-1133">Transmembrane helix</keyword>
<keyword evidence="4" id="KW-1185">Reference proteome</keyword>
<keyword evidence="2" id="KW-0472">Membrane</keyword>
<accession>A0ABT0JZS7</accession>
<name>A0ABT0JZS7_9ACTN</name>